<accession>A0ABS8AP90</accession>
<comment type="caution">
    <text evidence="1">The sequence shown here is derived from an EMBL/GenBank/DDBJ whole genome shotgun (WGS) entry which is preliminary data.</text>
</comment>
<dbReference type="EMBL" id="JAJADR010000002">
    <property type="protein sequence ID" value="MCB2408027.1"/>
    <property type="molecule type" value="Genomic_DNA"/>
</dbReference>
<sequence length="299" mass="32932">MPNPTDSASSLAPLSEQLLAALTDWKPRARAVMTYASGLESIPTRGREIAEQGMIILMPDPLQDFPVVRTALLRAQGRTPQYLAGSSKLFHWVTDLQQFSRVFETNSEYILAVYEEIGEQDVPAAHEQQQVIQLLRTIIQGLRHNLTLLEAADQAYLAAVPLLDEDQRSLGAEVAGMAAATAAFEESVQRLVLRYTLDPVTRGLAPLAQRAGQLQTAQMRGTLGALLRIVENCTLAHQAVARLAGQLTTTLNKFLAVEEAFVSSSGASFVDQEQQAEFRRASRQWRSISQETFLLIMQA</sequence>
<protein>
    <submittedName>
        <fullName evidence="1">Uncharacterized protein</fullName>
    </submittedName>
</protein>
<reference evidence="1" key="1">
    <citation type="submission" date="2021-10" db="EMBL/GenBank/DDBJ databases">
        <authorList>
            <person name="Dean J.D."/>
            <person name="Kim M.K."/>
            <person name="Newey C.N."/>
            <person name="Stoker T.S."/>
            <person name="Thompson D.W."/>
            <person name="Grose J.H."/>
        </authorList>
    </citation>
    <scope>NUCLEOTIDE SEQUENCE</scope>
    <source>
        <strain evidence="1">BT178</strain>
    </source>
</reference>
<dbReference type="Proteomes" id="UP001165296">
    <property type="component" value="Unassembled WGS sequence"/>
</dbReference>
<gene>
    <name evidence="1" type="ORF">LGH74_08565</name>
</gene>
<name>A0ABS8AP90_9BACT</name>
<keyword evidence="2" id="KW-1185">Reference proteome</keyword>
<dbReference type="RefSeq" id="WP_226174587.1">
    <property type="nucleotide sequence ID" value="NZ_JAJADR010000002.1"/>
</dbReference>
<evidence type="ECO:0000313" key="1">
    <source>
        <dbReference type="EMBL" id="MCB2408027.1"/>
    </source>
</evidence>
<organism evidence="1 2">
    <name type="scientific">Hymenobacter lucidus</name>
    <dbReference type="NCBI Taxonomy" id="2880930"/>
    <lineage>
        <taxon>Bacteria</taxon>
        <taxon>Pseudomonadati</taxon>
        <taxon>Bacteroidota</taxon>
        <taxon>Cytophagia</taxon>
        <taxon>Cytophagales</taxon>
        <taxon>Hymenobacteraceae</taxon>
        <taxon>Hymenobacter</taxon>
    </lineage>
</organism>
<proteinExistence type="predicted"/>
<evidence type="ECO:0000313" key="2">
    <source>
        <dbReference type="Proteomes" id="UP001165296"/>
    </source>
</evidence>